<keyword evidence="1" id="KW-0862">Zinc</keyword>
<dbReference type="InterPro" id="IPR007527">
    <property type="entry name" value="Znf_SWIM"/>
</dbReference>
<comment type="caution">
    <text evidence="3">The sequence shown here is derived from an EMBL/GenBank/DDBJ whole genome shotgun (WGS) entry which is preliminary data.</text>
</comment>
<evidence type="ECO:0000259" key="2">
    <source>
        <dbReference type="PROSITE" id="PS50966"/>
    </source>
</evidence>
<keyword evidence="1" id="KW-0863">Zinc-finger</keyword>
<name>A0A8K0CQK1_IGNLU</name>
<proteinExistence type="predicted"/>
<accession>A0A8K0CQK1</accession>
<evidence type="ECO:0000313" key="4">
    <source>
        <dbReference type="Proteomes" id="UP000801492"/>
    </source>
</evidence>
<evidence type="ECO:0000313" key="3">
    <source>
        <dbReference type="EMBL" id="KAF2888798.1"/>
    </source>
</evidence>
<dbReference type="GO" id="GO:0008270">
    <property type="term" value="F:zinc ion binding"/>
    <property type="evidence" value="ECO:0007669"/>
    <property type="project" value="UniProtKB-KW"/>
</dbReference>
<feature type="domain" description="SWIM-type" evidence="2">
    <location>
        <begin position="65"/>
        <end position="101"/>
    </location>
</feature>
<dbReference type="PROSITE" id="PS50966">
    <property type="entry name" value="ZF_SWIM"/>
    <property type="match status" value="1"/>
</dbReference>
<feature type="non-terminal residue" evidence="3">
    <location>
        <position position="1"/>
    </location>
</feature>
<protein>
    <recommendedName>
        <fullName evidence="2">SWIM-type domain-containing protein</fullName>
    </recommendedName>
</protein>
<reference evidence="3" key="1">
    <citation type="submission" date="2019-08" db="EMBL/GenBank/DDBJ databases">
        <title>The genome of the North American firefly Photinus pyralis.</title>
        <authorList>
            <consortium name="Photinus pyralis genome working group"/>
            <person name="Fallon T.R."/>
            <person name="Sander Lower S.E."/>
            <person name="Weng J.-K."/>
        </authorList>
    </citation>
    <scope>NUCLEOTIDE SEQUENCE</scope>
    <source>
        <strain evidence="3">TRF0915ILg1</strain>
        <tissue evidence="3">Whole body</tissue>
    </source>
</reference>
<gene>
    <name evidence="3" type="ORF">ILUMI_17375</name>
</gene>
<keyword evidence="1" id="KW-0479">Metal-binding</keyword>
<keyword evidence="4" id="KW-1185">Reference proteome</keyword>
<dbReference type="OrthoDB" id="8061615at2759"/>
<dbReference type="Proteomes" id="UP000801492">
    <property type="component" value="Unassembled WGS sequence"/>
</dbReference>
<dbReference type="AlphaFoldDB" id="A0A8K0CQK1"/>
<evidence type="ECO:0000256" key="1">
    <source>
        <dbReference type="PROSITE-ProRule" id="PRU00325"/>
    </source>
</evidence>
<organism evidence="3 4">
    <name type="scientific">Ignelater luminosus</name>
    <name type="common">Cucubano</name>
    <name type="synonym">Pyrophorus luminosus</name>
    <dbReference type="NCBI Taxonomy" id="2038154"/>
    <lineage>
        <taxon>Eukaryota</taxon>
        <taxon>Metazoa</taxon>
        <taxon>Ecdysozoa</taxon>
        <taxon>Arthropoda</taxon>
        <taxon>Hexapoda</taxon>
        <taxon>Insecta</taxon>
        <taxon>Pterygota</taxon>
        <taxon>Neoptera</taxon>
        <taxon>Endopterygota</taxon>
        <taxon>Coleoptera</taxon>
        <taxon>Polyphaga</taxon>
        <taxon>Elateriformia</taxon>
        <taxon>Elateroidea</taxon>
        <taxon>Elateridae</taxon>
        <taxon>Agrypninae</taxon>
        <taxon>Pyrophorini</taxon>
        <taxon>Ignelater</taxon>
    </lineage>
</organism>
<sequence length="168" mass="19263">TYHFNRKKNLGDIINYLGESTRPFVEGEALFNAGHITKCGFADTNNIILGWCLQTSALNREPHAIRIQLHPNLKKWMCHCSCKAGAGGKCKHIMGVLIFVYNNEVEYLSCTDVQQVWGKRKLDIYNEPTQTFEELCHVQEKPRCCSQVHEHVPNILRDLMEGNSLLYL</sequence>
<dbReference type="EMBL" id="VTPC01073691">
    <property type="protein sequence ID" value="KAF2888798.1"/>
    <property type="molecule type" value="Genomic_DNA"/>
</dbReference>